<dbReference type="PANTHER" id="PTHR24271">
    <property type="entry name" value="KALLIKREIN-RELATED"/>
    <property type="match status" value="1"/>
</dbReference>
<keyword evidence="7" id="KW-1185">Reference proteome</keyword>
<evidence type="ECO:0000256" key="4">
    <source>
        <dbReference type="SAM" id="MobiDB-lite"/>
    </source>
</evidence>
<dbReference type="GeneTree" id="ENSGT00940000178278"/>
<dbReference type="SUPFAM" id="SSF50494">
    <property type="entry name" value="Trypsin-like serine proteases"/>
    <property type="match status" value="1"/>
</dbReference>
<feature type="region of interest" description="Disordered" evidence="4">
    <location>
        <begin position="87"/>
        <end position="115"/>
    </location>
</feature>
<dbReference type="GO" id="GO:0006508">
    <property type="term" value="P:proteolysis"/>
    <property type="evidence" value="ECO:0007669"/>
    <property type="project" value="InterPro"/>
</dbReference>
<organism evidence="6 7">
    <name type="scientific">Chrysemys picta bellii</name>
    <name type="common">Western painted turtle</name>
    <name type="synonym">Emys bellii</name>
    <dbReference type="NCBI Taxonomy" id="8478"/>
    <lineage>
        <taxon>Eukaryota</taxon>
        <taxon>Metazoa</taxon>
        <taxon>Chordata</taxon>
        <taxon>Craniata</taxon>
        <taxon>Vertebrata</taxon>
        <taxon>Euteleostomi</taxon>
        <taxon>Archelosauria</taxon>
        <taxon>Testudinata</taxon>
        <taxon>Testudines</taxon>
        <taxon>Cryptodira</taxon>
        <taxon>Durocryptodira</taxon>
        <taxon>Testudinoidea</taxon>
        <taxon>Emydidae</taxon>
        <taxon>Chrysemys</taxon>
    </lineage>
</organism>
<dbReference type="InterPro" id="IPR043504">
    <property type="entry name" value="Peptidase_S1_PA_chymotrypsin"/>
</dbReference>
<name>A0A8C3H9I2_CHRPI</name>
<keyword evidence="2" id="KW-0865">Zymogen</keyword>
<evidence type="ECO:0000256" key="2">
    <source>
        <dbReference type="ARBA" id="ARBA00023145"/>
    </source>
</evidence>
<evidence type="ECO:0000256" key="3">
    <source>
        <dbReference type="ARBA" id="ARBA00023157"/>
    </source>
</evidence>
<dbReference type="InterPro" id="IPR018114">
    <property type="entry name" value="TRYPSIN_HIS"/>
</dbReference>
<dbReference type="InterPro" id="IPR001254">
    <property type="entry name" value="Trypsin_dom"/>
</dbReference>
<evidence type="ECO:0000313" key="7">
    <source>
        <dbReference type="Proteomes" id="UP000694380"/>
    </source>
</evidence>
<sequence length="115" mass="12294">MQSCAACVVRAGGRGRAWSQDSWGQFPALGGEWVLIIGGQEARPHSRPYMAFVKIEKGGNQRSKCGGFLIREDVVVTAAHCNCNLGQPVPHPEAKSKLAPPTGESAEIWSGSHHS</sequence>
<evidence type="ECO:0000313" key="6">
    <source>
        <dbReference type="Ensembl" id="ENSCPBP00000011021.1"/>
    </source>
</evidence>
<protein>
    <recommendedName>
        <fullName evidence="5">Peptidase S1 domain-containing protein</fullName>
    </recommendedName>
</protein>
<dbReference type="GO" id="GO:0004252">
    <property type="term" value="F:serine-type endopeptidase activity"/>
    <property type="evidence" value="ECO:0007669"/>
    <property type="project" value="InterPro"/>
</dbReference>
<evidence type="ECO:0000259" key="5">
    <source>
        <dbReference type="Pfam" id="PF00089"/>
    </source>
</evidence>
<dbReference type="PANTHER" id="PTHR24271:SF81">
    <property type="entry name" value="GRANZYME B"/>
    <property type="match status" value="1"/>
</dbReference>
<reference evidence="6" key="2">
    <citation type="submission" date="2025-09" db="UniProtKB">
        <authorList>
            <consortium name="Ensembl"/>
        </authorList>
    </citation>
    <scope>IDENTIFICATION</scope>
</reference>
<dbReference type="PROSITE" id="PS00134">
    <property type="entry name" value="TRYPSIN_HIS"/>
    <property type="match status" value="1"/>
</dbReference>
<proteinExistence type="predicted"/>
<dbReference type="Ensembl" id="ENSCPBT00000013225.1">
    <property type="protein sequence ID" value="ENSCPBP00000011021.1"/>
    <property type="gene ID" value="ENSCPBG00000008436.1"/>
</dbReference>
<dbReference type="Gene3D" id="2.40.10.10">
    <property type="entry name" value="Trypsin-like serine proteases"/>
    <property type="match status" value="1"/>
</dbReference>
<evidence type="ECO:0000256" key="1">
    <source>
        <dbReference type="ARBA" id="ARBA00022729"/>
    </source>
</evidence>
<feature type="domain" description="Peptidase S1" evidence="5">
    <location>
        <begin position="36"/>
        <end position="84"/>
    </location>
</feature>
<dbReference type="Proteomes" id="UP000694380">
    <property type="component" value="Unplaced"/>
</dbReference>
<dbReference type="InterPro" id="IPR009003">
    <property type="entry name" value="Peptidase_S1_PA"/>
</dbReference>
<dbReference type="AlphaFoldDB" id="A0A8C3H9I2"/>
<keyword evidence="1" id="KW-0732">Signal</keyword>
<keyword evidence="3" id="KW-1015">Disulfide bond</keyword>
<dbReference type="Pfam" id="PF00089">
    <property type="entry name" value="Trypsin"/>
    <property type="match status" value="1"/>
</dbReference>
<accession>A0A8C3H9I2</accession>
<reference evidence="6" key="1">
    <citation type="submission" date="2025-08" db="UniProtKB">
        <authorList>
            <consortium name="Ensembl"/>
        </authorList>
    </citation>
    <scope>IDENTIFICATION</scope>
</reference>